<dbReference type="CDD" id="cd22680">
    <property type="entry name" value="FHA_ArnA-like"/>
    <property type="match status" value="1"/>
</dbReference>
<dbReference type="GO" id="GO:0008270">
    <property type="term" value="F:zinc ion binding"/>
    <property type="evidence" value="ECO:0007669"/>
    <property type="project" value="UniProtKB-KW"/>
</dbReference>
<dbReference type="RefSeq" id="WP_218260802.1">
    <property type="nucleotide sequence ID" value="NZ_CP077715.1"/>
</dbReference>
<dbReference type="InterPro" id="IPR001876">
    <property type="entry name" value="Znf_RanBP2"/>
</dbReference>
<evidence type="ECO:0000256" key="4">
    <source>
        <dbReference type="SAM" id="MobiDB-lite"/>
    </source>
</evidence>
<dbReference type="InterPro" id="IPR026870">
    <property type="entry name" value="Zinc_ribbon_dom"/>
</dbReference>
<keyword evidence="3" id="KW-0862">Zinc</keyword>
<evidence type="ECO:0000259" key="5">
    <source>
        <dbReference type="PROSITE" id="PS50006"/>
    </source>
</evidence>
<dbReference type="Proteomes" id="UP000693941">
    <property type="component" value="Chromosome"/>
</dbReference>
<dbReference type="Pfam" id="PF13240">
    <property type="entry name" value="Zn_Ribbon_1"/>
    <property type="match status" value="1"/>
</dbReference>
<dbReference type="SMART" id="SM00240">
    <property type="entry name" value="FHA"/>
    <property type="match status" value="1"/>
</dbReference>
<evidence type="ECO:0000259" key="6">
    <source>
        <dbReference type="PROSITE" id="PS50199"/>
    </source>
</evidence>
<reference evidence="7" key="1">
    <citation type="journal article" date="2021" name="Environ. Microbiol.">
        <title>New insights into the diversity and evolution of the archaeal mobilome from three complete genomes of Saccharolobus shibatae.</title>
        <authorList>
            <person name="Medvedeva S."/>
            <person name="Brandt D."/>
            <person name="Cvirkaite-Krupovic V."/>
            <person name="Liu Y."/>
            <person name="Severinov K."/>
            <person name="Ishino S."/>
            <person name="Ishino Y."/>
            <person name="Prangishvili D."/>
            <person name="Kalinowski J."/>
            <person name="Krupovic M."/>
        </authorList>
    </citation>
    <scope>NUCLEOTIDE SEQUENCE</scope>
    <source>
        <strain evidence="7">BEU9</strain>
    </source>
</reference>
<evidence type="ECO:0000313" key="8">
    <source>
        <dbReference type="Proteomes" id="UP000693941"/>
    </source>
</evidence>
<dbReference type="EMBL" id="CP077715">
    <property type="protein sequence ID" value="QXJ32755.1"/>
    <property type="molecule type" value="Genomic_DNA"/>
</dbReference>
<evidence type="ECO:0000256" key="2">
    <source>
        <dbReference type="ARBA" id="ARBA00022771"/>
    </source>
</evidence>
<feature type="compositionally biased region" description="Low complexity" evidence="4">
    <location>
        <begin position="50"/>
        <end position="85"/>
    </location>
</feature>
<dbReference type="PROSITE" id="PS50199">
    <property type="entry name" value="ZF_RANBP2_2"/>
    <property type="match status" value="1"/>
</dbReference>
<evidence type="ECO:0008006" key="9">
    <source>
        <dbReference type="Google" id="ProtNLM"/>
    </source>
</evidence>
<feature type="domain" description="FHA" evidence="5">
    <location>
        <begin position="130"/>
        <end position="179"/>
    </location>
</feature>
<evidence type="ECO:0000313" key="7">
    <source>
        <dbReference type="EMBL" id="QXJ32755.1"/>
    </source>
</evidence>
<name>A0A8F5BWN6_9CREN</name>
<accession>A0A8F5BWN6</accession>
<keyword evidence="2" id="KW-0863">Zinc-finger</keyword>
<dbReference type="PROSITE" id="PS01358">
    <property type="entry name" value="ZF_RANBP2_1"/>
    <property type="match status" value="1"/>
</dbReference>
<proteinExistence type="predicted"/>
<dbReference type="InterPro" id="IPR000253">
    <property type="entry name" value="FHA_dom"/>
</dbReference>
<dbReference type="InterPro" id="IPR050923">
    <property type="entry name" value="Cell_Proc_Reg/RNA_Proc"/>
</dbReference>
<dbReference type="Pfam" id="PF00498">
    <property type="entry name" value="FHA"/>
    <property type="match status" value="1"/>
</dbReference>
<sequence>MTWKCPVCGYENADDSLFCIKCGTKKPEQQAEQAPVPSVENQASGQQSVEQQPAAEQQLAQQSTTSEQQPVAEQQTPQQVVVEQPSEPKPEQPQPATTSVSKYYLLFINTPNPAFNKTKLPLDFDIFPSISIGRSPENVIVIPDPEVSRKHAIISFENNELYLEDLNSTNGTYIYDGKVFQPVKGKVKVQPNSIIKLGNNTVVRIVGE</sequence>
<evidence type="ECO:0000256" key="1">
    <source>
        <dbReference type="ARBA" id="ARBA00022723"/>
    </source>
</evidence>
<protein>
    <recommendedName>
        <fullName evidence="9">FHA domain-containing protein</fullName>
    </recommendedName>
</protein>
<organism evidence="7 8">
    <name type="scientific">Saccharolobus shibatae</name>
    <dbReference type="NCBI Taxonomy" id="2286"/>
    <lineage>
        <taxon>Archaea</taxon>
        <taxon>Thermoproteota</taxon>
        <taxon>Thermoprotei</taxon>
        <taxon>Sulfolobales</taxon>
        <taxon>Sulfolobaceae</taxon>
        <taxon>Saccharolobus</taxon>
    </lineage>
</organism>
<dbReference type="SMART" id="SM00547">
    <property type="entry name" value="ZnF_RBZ"/>
    <property type="match status" value="1"/>
</dbReference>
<feature type="region of interest" description="Disordered" evidence="4">
    <location>
        <begin position="29"/>
        <end position="97"/>
    </location>
</feature>
<evidence type="ECO:0000256" key="3">
    <source>
        <dbReference type="ARBA" id="ARBA00022833"/>
    </source>
</evidence>
<keyword evidence="1" id="KW-0479">Metal-binding</keyword>
<dbReference type="GeneID" id="65560821"/>
<feature type="domain" description="RanBP2-type" evidence="6">
    <location>
        <begin position="1"/>
        <end position="28"/>
    </location>
</feature>
<dbReference type="PROSITE" id="PS50006">
    <property type="entry name" value="FHA_DOMAIN"/>
    <property type="match status" value="1"/>
</dbReference>
<dbReference type="AlphaFoldDB" id="A0A8F5BWN6"/>
<dbReference type="PANTHER" id="PTHR23308">
    <property type="entry name" value="NUCLEAR INHIBITOR OF PROTEIN PHOSPHATASE-1"/>
    <property type="match status" value="1"/>
</dbReference>
<gene>
    <name evidence="7" type="ORF">J5U21_02406</name>
</gene>
<feature type="compositionally biased region" description="Polar residues" evidence="4">
    <location>
        <begin position="39"/>
        <end position="49"/>
    </location>
</feature>